<dbReference type="InterPro" id="IPR001155">
    <property type="entry name" value="OxRdtase_FMN_N"/>
</dbReference>
<dbReference type="EMBL" id="NGKC01000001">
    <property type="protein sequence ID" value="RSU14767.1"/>
    <property type="molecule type" value="Genomic_DNA"/>
</dbReference>
<keyword evidence="5" id="KW-1185">Reference proteome</keyword>
<evidence type="ECO:0000313" key="4">
    <source>
        <dbReference type="EMBL" id="RSU14767.1"/>
    </source>
</evidence>
<dbReference type="SUPFAM" id="SSF51395">
    <property type="entry name" value="FMN-linked oxidoreductases"/>
    <property type="match status" value="1"/>
</dbReference>
<dbReference type="Gene3D" id="3.20.20.70">
    <property type="entry name" value="Aldolase class I"/>
    <property type="match status" value="1"/>
</dbReference>
<comment type="caution">
    <text evidence="4">The sequence shown here is derived from an EMBL/GenBank/DDBJ whole genome shotgun (WGS) entry which is preliminary data.</text>
</comment>
<dbReference type="GO" id="GO:0010181">
    <property type="term" value="F:FMN binding"/>
    <property type="evidence" value="ECO:0007669"/>
    <property type="project" value="InterPro"/>
</dbReference>
<dbReference type="Proteomes" id="UP000286773">
    <property type="component" value="Unassembled WGS sequence"/>
</dbReference>
<name>A0A430B345_9ENTE</name>
<dbReference type="AlphaFoldDB" id="A0A430B345"/>
<reference evidence="4 5" key="1">
    <citation type="submission" date="2017-05" db="EMBL/GenBank/DDBJ databases">
        <title>Vagococcus spp. assemblies.</title>
        <authorList>
            <person name="Gulvik C.A."/>
        </authorList>
    </citation>
    <scope>NUCLEOTIDE SEQUENCE [LARGE SCALE GENOMIC DNA]</scope>
    <source>
        <strain evidence="4 5">LMG 24798</strain>
    </source>
</reference>
<keyword evidence="1" id="KW-0285">Flavoprotein</keyword>
<dbReference type="InterPro" id="IPR051799">
    <property type="entry name" value="NADH_flavin_oxidoreductase"/>
</dbReference>
<dbReference type="PANTHER" id="PTHR43656">
    <property type="entry name" value="BINDING OXIDOREDUCTASE, PUTATIVE (AFU_ORTHOLOGUE AFUA_2G08260)-RELATED"/>
    <property type="match status" value="1"/>
</dbReference>
<organism evidence="4 5">
    <name type="scientific">Vagococcus acidifermentans</name>
    <dbReference type="NCBI Taxonomy" id="564710"/>
    <lineage>
        <taxon>Bacteria</taxon>
        <taxon>Bacillati</taxon>
        <taxon>Bacillota</taxon>
        <taxon>Bacilli</taxon>
        <taxon>Lactobacillales</taxon>
        <taxon>Enterococcaceae</taxon>
        <taxon>Vagococcus</taxon>
    </lineage>
</organism>
<evidence type="ECO:0000256" key="2">
    <source>
        <dbReference type="ARBA" id="ARBA00023002"/>
    </source>
</evidence>
<dbReference type="GO" id="GO:0016491">
    <property type="term" value="F:oxidoreductase activity"/>
    <property type="evidence" value="ECO:0007669"/>
    <property type="project" value="UniProtKB-KW"/>
</dbReference>
<dbReference type="Pfam" id="PF00724">
    <property type="entry name" value="Oxidored_FMN"/>
    <property type="match status" value="1"/>
</dbReference>
<feature type="domain" description="NADH:flavin oxidoreductase/NADH oxidase N-terminal" evidence="3">
    <location>
        <begin position="8"/>
        <end position="345"/>
    </location>
</feature>
<proteinExistence type="predicted"/>
<dbReference type="InterPro" id="IPR013785">
    <property type="entry name" value="Aldolase_TIM"/>
</dbReference>
<evidence type="ECO:0000313" key="5">
    <source>
        <dbReference type="Proteomes" id="UP000286773"/>
    </source>
</evidence>
<gene>
    <name evidence="4" type="ORF">CBF27_01970</name>
</gene>
<protein>
    <recommendedName>
        <fullName evidence="3">NADH:flavin oxidoreductase/NADH oxidase N-terminal domain-containing protein</fullName>
    </recommendedName>
</protein>
<dbReference type="OrthoDB" id="9772736at2"/>
<sequence length="383" mass="41816">MNDSYHRLFEPLAFKHGPQLKNRFAMCPMVVFAANEDGTPSQEDLDYFRRRNQFGDLLLTGAITISEHIKGHPQQLSIASDAAIPAFAELAAVMKAHGGKAVAQIQHPGREAAHGYKQTGKAYAPSSIRFPFLPYQVTELNDDEIWGIIEAFGLAARRLMQAGFDGVEIHGANHYLIQQFFSAYSNKREDDWGGTLAKRMNFAKEVTKAVIKAARAENPQAIIGYRISPEEIHGETVGYTLDEALLLIDWLANMNLDFLDVSSAGSGNFSSNAYKAFPRISAQQGAINTIIRTLLNNRLPLVISGTIRSAEEALDALNYGDIVAMGVAALSDPDFKAKIAAGKEQQINMNVAGRLADLRLPSGLIAVYKQGVALPQVEGLLTD</sequence>
<evidence type="ECO:0000256" key="1">
    <source>
        <dbReference type="ARBA" id="ARBA00022630"/>
    </source>
</evidence>
<keyword evidence="2" id="KW-0560">Oxidoreductase</keyword>
<accession>A0A430B345</accession>
<evidence type="ECO:0000259" key="3">
    <source>
        <dbReference type="Pfam" id="PF00724"/>
    </source>
</evidence>
<dbReference type="PANTHER" id="PTHR43656:SF2">
    <property type="entry name" value="BINDING OXIDOREDUCTASE, PUTATIVE (AFU_ORTHOLOGUE AFUA_2G08260)-RELATED"/>
    <property type="match status" value="1"/>
</dbReference>